<proteinExistence type="predicted"/>
<reference evidence="2" key="1">
    <citation type="journal article" date="2020" name="Cell">
        <title>Large-Scale Comparative Analyses of Tick Genomes Elucidate Their Genetic Diversity and Vector Capacities.</title>
        <authorList>
            <consortium name="Tick Genome and Microbiome Consortium (TIGMIC)"/>
            <person name="Jia N."/>
            <person name="Wang J."/>
            <person name="Shi W."/>
            <person name="Du L."/>
            <person name="Sun Y."/>
            <person name="Zhan W."/>
            <person name="Jiang J.F."/>
            <person name="Wang Q."/>
            <person name="Zhang B."/>
            <person name="Ji P."/>
            <person name="Bell-Sakyi L."/>
            <person name="Cui X.M."/>
            <person name="Yuan T.T."/>
            <person name="Jiang B.G."/>
            <person name="Yang W.F."/>
            <person name="Lam T.T."/>
            <person name="Chang Q.C."/>
            <person name="Ding S.J."/>
            <person name="Wang X.J."/>
            <person name="Zhu J.G."/>
            <person name="Ruan X.D."/>
            <person name="Zhao L."/>
            <person name="Wei J.T."/>
            <person name="Ye R.Z."/>
            <person name="Que T.C."/>
            <person name="Du C.H."/>
            <person name="Zhou Y.H."/>
            <person name="Cheng J.X."/>
            <person name="Dai P.F."/>
            <person name="Guo W.B."/>
            <person name="Han X.H."/>
            <person name="Huang E.J."/>
            <person name="Li L.F."/>
            <person name="Wei W."/>
            <person name="Gao Y.C."/>
            <person name="Liu J.Z."/>
            <person name="Shao H.Z."/>
            <person name="Wang X."/>
            <person name="Wang C.C."/>
            <person name="Yang T.C."/>
            <person name="Huo Q.B."/>
            <person name="Li W."/>
            <person name="Chen H.Y."/>
            <person name="Chen S.E."/>
            <person name="Zhou L.G."/>
            <person name="Ni X.B."/>
            <person name="Tian J.H."/>
            <person name="Sheng Y."/>
            <person name="Liu T."/>
            <person name="Pan Y.S."/>
            <person name="Xia L.Y."/>
            <person name="Li J."/>
            <person name="Zhao F."/>
            <person name="Cao W.C."/>
        </authorList>
    </citation>
    <scope>NUCLEOTIDE SEQUENCE</scope>
    <source>
        <strain evidence="2">Rsan-2018</strain>
    </source>
</reference>
<organism evidence="2 3">
    <name type="scientific">Rhipicephalus sanguineus</name>
    <name type="common">Brown dog tick</name>
    <name type="synonym">Ixodes sanguineus</name>
    <dbReference type="NCBI Taxonomy" id="34632"/>
    <lineage>
        <taxon>Eukaryota</taxon>
        <taxon>Metazoa</taxon>
        <taxon>Ecdysozoa</taxon>
        <taxon>Arthropoda</taxon>
        <taxon>Chelicerata</taxon>
        <taxon>Arachnida</taxon>
        <taxon>Acari</taxon>
        <taxon>Parasitiformes</taxon>
        <taxon>Ixodida</taxon>
        <taxon>Ixodoidea</taxon>
        <taxon>Ixodidae</taxon>
        <taxon>Rhipicephalinae</taxon>
        <taxon>Rhipicephalus</taxon>
        <taxon>Rhipicephalus</taxon>
    </lineage>
</organism>
<sequence length="137" mass="15657">MLSEILRKVIPADIVVHYYKRDILESGSVLTAANSPESSEQEMERLLEFLRIEVECRERSAQITAPHLMKICTHDNQSSRKIAPPPSAAKEEAEAVERHDKTMRQHKKDRHAEEIAEDKRSEEVIREASMAPRITGV</sequence>
<dbReference type="EMBL" id="JABSTV010001337">
    <property type="protein sequence ID" value="KAH7932573.1"/>
    <property type="molecule type" value="Genomic_DNA"/>
</dbReference>
<dbReference type="AlphaFoldDB" id="A0A9D4PB47"/>
<evidence type="ECO:0000256" key="1">
    <source>
        <dbReference type="SAM" id="MobiDB-lite"/>
    </source>
</evidence>
<protein>
    <submittedName>
        <fullName evidence="2">Uncharacterized protein</fullName>
    </submittedName>
</protein>
<gene>
    <name evidence="2" type="ORF">HPB52_024320</name>
</gene>
<keyword evidence="3" id="KW-1185">Reference proteome</keyword>
<evidence type="ECO:0000313" key="2">
    <source>
        <dbReference type="EMBL" id="KAH7932573.1"/>
    </source>
</evidence>
<dbReference type="Proteomes" id="UP000821837">
    <property type="component" value="Unassembled WGS sequence"/>
</dbReference>
<feature type="region of interest" description="Disordered" evidence="1">
    <location>
        <begin position="75"/>
        <end position="121"/>
    </location>
</feature>
<comment type="caution">
    <text evidence="2">The sequence shown here is derived from an EMBL/GenBank/DDBJ whole genome shotgun (WGS) entry which is preliminary data.</text>
</comment>
<dbReference type="VEuPathDB" id="VectorBase:RSAN_030100"/>
<feature type="compositionally biased region" description="Basic and acidic residues" evidence="1">
    <location>
        <begin position="89"/>
        <end position="103"/>
    </location>
</feature>
<evidence type="ECO:0000313" key="3">
    <source>
        <dbReference type="Proteomes" id="UP000821837"/>
    </source>
</evidence>
<feature type="compositionally biased region" description="Basic and acidic residues" evidence="1">
    <location>
        <begin position="110"/>
        <end position="121"/>
    </location>
</feature>
<reference evidence="2" key="2">
    <citation type="submission" date="2021-09" db="EMBL/GenBank/DDBJ databases">
        <authorList>
            <person name="Jia N."/>
            <person name="Wang J."/>
            <person name="Shi W."/>
            <person name="Du L."/>
            <person name="Sun Y."/>
            <person name="Zhan W."/>
            <person name="Jiang J."/>
            <person name="Wang Q."/>
            <person name="Zhang B."/>
            <person name="Ji P."/>
            <person name="Sakyi L.B."/>
            <person name="Cui X."/>
            <person name="Yuan T."/>
            <person name="Jiang B."/>
            <person name="Yang W."/>
            <person name="Lam T.T.-Y."/>
            <person name="Chang Q."/>
            <person name="Ding S."/>
            <person name="Wang X."/>
            <person name="Zhu J."/>
            <person name="Ruan X."/>
            <person name="Zhao L."/>
            <person name="Wei J."/>
            <person name="Que T."/>
            <person name="Du C."/>
            <person name="Cheng J."/>
            <person name="Dai P."/>
            <person name="Han X."/>
            <person name="Huang E."/>
            <person name="Gao Y."/>
            <person name="Liu J."/>
            <person name="Shao H."/>
            <person name="Ye R."/>
            <person name="Li L."/>
            <person name="Wei W."/>
            <person name="Wang X."/>
            <person name="Wang C."/>
            <person name="Huo Q."/>
            <person name="Li W."/>
            <person name="Guo W."/>
            <person name="Chen H."/>
            <person name="Chen S."/>
            <person name="Zhou L."/>
            <person name="Zhou L."/>
            <person name="Ni X."/>
            <person name="Tian J."/>
            <person name="Zhou Y."/>
            <person name="Sheng Y."/>
            <person name="Liu T."/>
            <person name="Pan Y."/>
            <person name="Xia L."/>
            <person name="Li J."/>
            <person name="Zhao F."/>
            <person name="Cao W."/>
        </authorList>
    </citation>
    <scope>NUCLEOTIDE SEQUENCE</scope>
    <source>
        <strain evidence="2">Rsan-2018</strain>
        <tissue evidence="2">Larvae</tissue>
    </source>
</reference>
<name>A0A9D4PB47_RHISA</name>
<accession>A0A9D4PB47</accession>